<feature type="domain" description="TIL-like" evidence="1">
    <location>
        <begin position="11"/>
        <end position="40"/>
    </location>
</feature>
<keyword evidence="4" id="KW-1185">Reference proteome</keyword>
<sequence length="423" mass="48417">MIFVPYLFDTTKNSSSYWNCIQRCSCTTDSYEEIDGQCIEQKNDATAKNITSSTYDCSLEGLPCGTNMIFNPVHEINFQNTSQCITQCVCDINYYEENDQCIKKNDILSAYMDNPCNLEPCKVDEIIHDAGCRLTGHKCGINMIFKLISQGITYPSISRYCTQRCVCESEEFVAKTFHCEKTKIHLNDSIESSEFLQYCPRLRYNMDEEITDLGCRLTGFKCGKNMVFVPVEEFFWYCDGGYCSLGKQVFDYGCMLTGLPCGTNMIFDTMNNNSTEFCIQVCKCAANDYTEINGRCHKEDNTTSKYFVEVRKSFIVGQIFDDFGCFSTGITCGKNMVFRPIFQFHNISGLIWYKKCLQRCSCKNDKYIERNKNCIKRMVEIENPPEKNTTMIDRPCFINRSCQLGDTIIDKGCQLSGLKCGTI</sequence>
<evidence type="ECO:0000313" key="5">
    <source>
        <dbReference type="WBParaSite" id="DME_0000988401-mRNA-1"/>
    </source>
</evidence>
<dbReference type="EMBL" id="UYYG01001248">
    <property type="protein sequence ID" value="VDN60814.1"/>
    <property type="molecule type" value="Genomic_DNA"/>
</dbReference>
<dbReference type="InterPro" id="IPR054450">
    <property type="entry name" value="TIL-like_dom"/>
</dbReference>
<dbReference type="WBParaSite" id="DME_0000988401-mRNA-1">
    <property type="protein sequence ID" value="DME_0000988401-mRNA-1"/>
    <property type="gene ID" value="DME_0000988401"/>
</dbReference>
<feature type="domain" description="TIL-like" evidence="1">
    <location>
        <begin position="260"/>
        <end position="296"/>
    </location>
</feature>
<dbReference type="Proteomes" id="UP000274756">
    <property type="component" value="Unassembled WGS sequence"/>
</dbReference>
<organism evidence="3 5">
    <name type="scientific">Dracunculus medinensis</name>
    <name type="common">Guinea worm</name>
    <dbReference type="NCBI Taxonomy" id="318479"/>
    <lineage>
        <taxon>Eukaryota</taxon>
        <taxon>Metazoa</taxon>
        <taxon>Ecdysozoa</taxon>
        <taxon>Nematoda</taxon>
        <taxon>Chromadorea</taxon>
        <taxon>Rhabditida</taxon>
        <taxon>Spirurina</taxon>
        <taxon>Dracunculoidea</taxon>
        <taxon>Dracunculidae</taxon>
        <taxon>Dracunculus</taxon>
    </lineage>
</organism>
<accession>A0A0N4UPJ3</accession>
<feature type="domain" description="TIL-like" evidence="1">
    <location>
        <begin position="64"/>
        <end position="103"/>
    </location>
</feature>
<dbReference type="Pfam" id="PF22897">
    <property type="entry name" value="TIL_2"/>
    <property type="match status" value="5"/>
</dbReference>
<gene>
    <name evidence="2" type="ORF">DME_LOCUS10787</name>
</gene>
<feature type="domain" description="TIL-like" evidence="1">
    <location>
        <begin position="329"/>
        <end position="376"/>
    </location>
</feature>
<proteinExistence type="predicted"/>
<protein>
    <submittedName>
        <fullName evidence="5">BPTI/Kunitz inhibitor domain-containing protein</fullName>
    </submittedName>
</protein>
<feature type="domain" description="TIL-like" evidence="1">
    <location>
        <begin position="135"/>
        <end position="179"/>
    </location>
</feature>
<evidence type="ECO:0000313" key="2">
    <source>
        <dbReference type="EMBL" id="VDN60814.1"/>
    </source>
</evidence>
<reference evidence="5" key="1">
    <citation type="submission" date="2017-02" db="UniProtKB">
        <authorList>
            <consortium name="WormBaseParasite"/>
        </authorList>
    </citation>
    <scope>IDENTIFICATION</scope>
</reference>
<reference evidence="2 4" key="2">
    <citation type="submission" date="2018-11" db="EMBL/GenBank/DDBJ databases">
        <authorList>
            <consortium name="Pathogen Informatics"/>
        </authorList>
    </citation>
    <scope>NUCLEOTIDE SEQUENCE [LARGE SCALE GENOMIC DNA]</scope>
</reference>
<evidence type="ECO:0000313" key="3">
    <source>
        <dbReference type="Proteomes" id="UP000038040"/>
    </source>
</evidence>
<dbReference type="AlphaFoldDB" id="A0A0N4UPJ3"/>
<name>A0A0N4UPJ3_DRAME</name>
<evidence type="ECO:0000259" key="1">
    <source>
        <dbReference type="Pfam" id="PF22897"/>
    </source>
</evidence>
<evidence type="ECO:0000313" key="4">
    <source>
        <dbReference type="Proteomes" id="UP000274756"/>
    </source>
</evidence>
<dbReference type="Proteomes" id="UP000038040">
    <property type="component" value="Unplaced"/>
</dbReference>